<dbReference type="RefSeq" id="WP_172149305.1">
    <property type="nucleotide sequence ID" value="NZ_BAABID010000008.1"/>
</dbReference>
<protein>
    <recommendedName>
        <fullName evidence="1">Serine aminopeptidase S33 domain-containing protein</fullName>
    </recommendedName>
</protein>
<evidence type="ECO:0000259" key="1">
    <source>
        <dbReference type="Pfam" id="PF12146"/>
    </source>
</evidence>
<keyword evidence="3" id="KW-1185">Reference proteome</keyword>
<organism evidence="2 3">
    <name type="scientific">Isoptericola chiayiensis</name>
    <dbReference type="NCBI Taxonomy" id="579446"/>
    <lineage>
        <taxon>Bacteria</taxon>
        <taxon>Bacillati</taxon>
        <taxon>Actinomycetota</taxon>
        <taxon>Actinomycetes</taxon>
        <taxon>Micrococcales</taxon>
        <taxon>Promicromonosporaceae</taxon>
        <taxon>Isoptericola</taxon>
    </lineage>
</organism>
<evidence type="ECO:0000313" key="2">
    <source>
        <dbReference type="EMBL" id="GAA4726115.1"/>
    </source>
</evidence>
<accession>A0ABP8YCX4</accession>
<dbReference type="SUPFAM" id="SSF53474">
    <property type="entry name" value="alpha/beta-Hydrolases"/>
    <property type="match status" value="1"/>
</dbReference>
<dbReference type="Pfam" id="PF12146">
    <property type="entry name" value="Hydrolase_4"/>
    <property type="match status" value="1"/>
</dbReference>
<gene>
    <name evidence="2" type="ORF">GCM10023216_15750</name>
</gene>
<dbReference type="InterPro" id="IPR022742">
    <property type="entry name" value="Hydrolase_4"/>
</dbReference>
<dbReference type="Gene3D" id="3.40.50.1820">
    <property type="entry name" value="alpha/beta hydrolase"/>
    <property type="match status" value="1"/>
</dbReference>
<sequence length="281" mass="29406">MPLETLPETTLFTDPTRRALDGDGARPVRVHLWRADDSDAPLVVLSHGTGGSAQGLSWWVAGLRAAGFDVAALDHHGNNHVDGYLPEGFARWWDRPLDVSFVLDQVEARGPVAVCGFSLGGYTAAALCGARVSAAAYEALLTGRVEAPPTPEYPHLLSALRARRSASELASWPGRAAADLRDTRVTAAFLLCPSLGPLLTEGSLAAVTVPVAVRWTAADEITPPSENGARYAALIPGADGGTVGGPRAGHYGFVLPEQDDPAAKSDVVAASRDFLAATLRA</sequence>
<reference evidence="3" key="1">
    <citation type="journal article" date="2019" name="Int. J. Syst. Evol. Microbiol.">
        <title>The Global Catalogue of Microorganisms (GCM) 10K type strain sequencing project: providing services to taxonomists for standard genome sequencing and annotation.</title>
        <authorList>
            <consortium name="The Broad Institute Genomics Platform"/>
            <consortium name="The Broad Institute Genome Sequencing Center for Infectious Disease"/>
            <person name="Wu L."/>
            <person name="Ma J."/>
        </authorList>
    </citation>
    <scope>NUCLEOTIDE SEQUENCE [LARGE SCALE GENOMIC DNA]</scope>
    <source>
        <strain evidence="3">JCM 18063</strain>
    </source>
</reference>
<comment type="caution">
    <text evidence="2">The sequence shown here is derived from an EMBL/GenBank/DDBJ whole genome shotgun (WGS) entry which is preliminary data.</text>
</comment>
<evidence type="ECO:0000313" key="3">
    <source>
        <dbReference type="Proteomes" id="UP001500956"/>
    </source>
</evidence>
<proteinExistence type="predicted"/>
<name>A0ABP8YCX4_9MICO</name>
<feature type="domain" description="Serine aminopeptidase S33" evidence="1">
    <location>
        <begin position="42"/>
        <end position="132"/>
    </location>
</feature>
<dbReference type="Proteomes" id="UP001500956">
    <property type="component" value="Unassembled WGS sequence"/>
</dbReference>
<dbReference type="InterPro" id="IPR029058">
    <property type="entry name" value="AB_hydrolase_fold"/>
</dbReference>
<dbReference type="EMBL" id="BAABID010000008">
    <property type="protein sequence ID" value="GAA4726115.1"/>
    <property type="molecule type" value="Genomic_DNA"/>
</dbReference>